<keyword evidence="3 9" id="KW-0677">Repeat</keyword>
<keyword evidence="11" id="KW-0346">Stress response</keyword>
<evidence type="ECO:0000256" key="8">
    <source>
        <dbReference type="ARBA" id="ARBA00026057"/>
    </source>
</evidence>
<evidence type="ECO:0000256" key="1">
    <source>
        <dbReference type="ARBA" id="ARBA00008675"/>
    </source>
</evidence>
<keyword evidence="7 10" id="KW-0143">Chaperone</keyword>
<evidence type="ECO:0000256" key="6">
    <source>
        <dbReference type="ARBA" id="ARBA00023054"/>
    </source>
</evidence>
<comment type="similarity">
    <text evidence="1 10">Belongs to the ClpA/ClpB family.</text>
</comment>
<dbReference type="InterPro" id="IPR050130">
    <property type="entry name" value="ClpA_ClpB"/>
</dbReference>
<dbReference type="PANTHER" id="PTHR11638">
    <property type="entry name" value="ATP-DEPENDENT CLP PROTEASE"/>
    <property type="match status" value="1"/>
</dbReference>
<dbReference type="SUPFAM" id="SSF81923">
    <property type="entry name" value="Double Clp-N motif"/>
    <property type="match status" value="1"/>
</dbReference>
<reference evidence="13" key="1">
    <citation type="journal article" date="2022" name="J Glob Antimicrob Resist">
        <title>Comparative analysis of IMP-4- and OXA-58-containing plasmids of three carbapenemase-producing Acinetobacter ursingii strains in the Netherlands.</title>
        <authorList>
            <person name="Hendrickx A.P.A."/>
            <person name="Schade R.P."/>
            <person name="Landman F."/>
            <person name="Bosch T."/>
            <person name="Schouls L.M."/>
            <person name="van Dijk K."/>
        </authorList>
    </citation>
    <scope>NUCLEOTIDE SEQUENCE</scope>
    <source>
        <strain evidence="13">RIVM_C010761</strain>
    </source>
</reference>
<evidence type="ECO:0000256" key="7">
    <source>
        <dbReference type="ARBA" id="ARBA00023186"/>
    </source>
</evidence>
<evidence type="ECO:0000256" key="3">
    <source>
        <dbReference type="ARBA" id="ARBA00022737"/>
    </source>
</evidence>
<accession>A0AA46NSY2</accession>
<dbReference type="GO" id="GO:0034605">
    <property type="term" value="P:cellular response to heat"/>
    <property type="evidence" value="ECO:0007669"/>
    <property type="project" value="TreeGrafter"/>
</dbReference>
<dbReference type="InterPro" id="IPR017730">
    <property type="entry name" value="Chaperonin_ClpB"/>
</dbReference>
<dbReference type="GO" id="GO:0042026">
    <property type="term" value="P:protein refolding"/>
    <property type="evidence" value="ECO:0007669"/>
    <property type="project" value="UniProtKB-UniRule"/>
</dbReference>
<dbReference type="InterPro" id="IPR001270">
    <property type="entry name" value="ClpA/B"/>
</dbReference>
<dbReference type="Proteomes" id="UP001164081">
    <property type="component" value="Chromosome"/>
</dbReference>
<dbReference type="Pfam" id="PF10431">
    <property type="entry name" value="ClpB_D2-small"/>
    <property type="match status" value="1"/>
</dbReference>
<evidence type="ECO:0000256" key="10">
    <source>
        <dbReference type="RuleBase" id="RU004432"/>
    </source>
</evidence>
<evidence type="ECO:0000256" key="11">
    <source>
        <dbReference type="RuleBase" id="RU362034"/>
    </source>
</evidence>
<dbReference type="SMART" id="SM00382">
    <property type="entry name" value="AAA"/>
    <property type="match status" value="2"/>
</dbReference>
<evidence type="ECO:0000313" key="13">
    <source>
        <dbReference type="EMBL" id="UYF74364.1"/>
    </source>
</evidence>
<dbReference type="InterPro" id="IPR019489">
    <property type="entry name" value="Clp_ATPase_C"/>
</dbReference>
<dbReference type="Gene3D" id="1.10.1780.10">
    <property type="entry name" value="Clp, N-terminal domain"/>
    <property type="match status" value="1"/>
</dbReference>
<dbReference type="CDD" id="cd19499">
    <property type="entry name" value="RecA-like_ClpB_Hsp104-like"/>
    <property type="match status" value="1"/>
</dbReference>
<comment type="subunit">
    <text evidence="8">Homohexamer. The oligomerization is ATP-dependent.</text>
</comment>
<dbReference type="FunFam" id="3.40.50.300:FF:000025">
    <property type="entry name" value="ATP-dependent Clp protease subunit"/>
    <property type="match status" value="1"/>
</dbReference>
<dbReference type="Pfam" id="PF17871">
    <property type="entry name" value="AAA_lid_9"/>
    <property type="match status" value="1"/>
</dbReference>
<dbReference type="EMBL" id="CP089044">
    <property type="protein sequence ID" value="UYF74364.1"/>
    <property type="molecule type" value="Genomic_DNA"/>
</dbReference>
<dbReference type="FunFam" id="3.40.50.300:FF:000120">
    <property type="entry name" value="ATP-dependent chaperone ClpB"/>
    <property type="match status" value="1"/>
</dbReference>
<evidence type="ECO:0000256" key="5">
    <source>
        <dbReference type="ARBA" id="ARBA00022840"/>
    </source>
</evidence>
<dbReference type="InterPro" id="IPR018368">
    <property type="entry name" value="ClpA/B_CS1"/>
</dbReference>
<dbReference type="Pfam" id="PF02861">
    <property type="entry name" value="Clp_N"/>
    <property type="match status" value="1"/>
</dbReference>
<dbReference type="Pfam" id="PF07724">
    <property type="entry name" value="AAA_2"/>
    <property type="match status" value="1"/>
</dbReference>
<keyword evidence="6 11" id="KW-0175">Coiled coil</keyword>
<dbReference type="PROSITE" id="PS00870">
    <property type="entry name" value="CLPAB_1"/>
    <property type="match status" value="1"/>
</dbReference>
<dbReference type="PROSITE" id="PS00871">
    <property type="entry name" value="CLPAB_2"/>
    <property type="match status" value="1"/>
</dbReference>
<feature type="domain" description="Clp R" evidence="12">
    <location>
        <begin position="3"/>
        <end position="143"/>
    </location>
</feature>
<dbReference type="Gene3D" id="3.40.50.300">
    <property type="entry name" value="P-loop containing nucleotide triphosphate hydrolases"/>
    <property type="match status" value="3"/>
</dbReference>
<feature type="coiled-coil region" evidence="11">
    <location>
        <begin position="409"/>
        <end position="489"/>
    </location>
</feature>
<dbReference type="InterPro" id="IPR028299">
    <property type="entry name" value="ClpA/B_CS2"/>
</dbReference>
<dbReference type="InterPro" id="IPR004176">
    <property type="entry name" value="Clp_R_N"/>
</dbReference>
<evidence type="ECO:0000256" key="4">
    <source>
        <dbReference type="ARBA" id="ARBA00022741"/>
    </source>
</evidence>
<dbReference type="GO" id="GO:0005737">
    <property type="term" value="C:cytoplasm"/>
    <property type="evidence" value="ECO:0007669"/>
    <property type="project" value="UniProtKB-SubCell"/>
</dbReference>
<dbReference type="GO" id="GO:0005524">
    <property type="term" value="F:ATP binding"/>
    <property type="evidence" value="ECO:0007669"/>
    <property type="project" value="UniProtKB-UniRule"/>
</dbReference>
<dbReference type="PROSITE" id="PS51903">
    <property type="entry name" value="CLP_R"/>
    <property type="match status" value="1"/>
</dbReference>
<name>A0AA46NSY2_9GAMM</name>
<dbReference type="NCBIfam" id="TIGR03346">
    <property type="entry name" value="chaperone_ClpB"/>
    <property type="match status" value="1"/>
</dbReference>
<evidence type="ECO:0000259" key="12">
    <source>
        <dbReference type="PROSITE" id="PS51903"/>
    </source>
</evidence>
<evidence type="ECO:0000256" key="9">
    <source>
        <dbReference type="PROSITE-ProRule" id="PRU01251"/>
    </source>
</evidence>
<dbReference type="InterPro" id="IPR041546">
    <property type="entry name" value="ClpA/ClpB_AAA_lid"/>
</dbReference>
<dbReference type="SMART" id="SM01086">
    <property type="entry name" value="ClpB_D2-small"/>
    <property type="match status" value="1"/>
</dbReference>
<dbReference type="GO" id="GO:0016887">
    <property type="term" value="F:ATP hydrolysis activity"/>
    <property type="evidence" value="ECO:0007669"/>
    <property type="project" value="InterPro"/>
</dbReference>
<dbReference type="FunFam" id="1.10.8.60:FF:000017">
    <property type="entry name" value="ATP-dependent chaperone ClpB"/>
    <property type="match status" value="1"/>
</dbReference>
<keyword evidence="5 10" id="KW-0067">ATP-binding</keyword>
<keyword evidence="11" id="KW-0963">Cytoplasm</keyword>
<comment type="subunit">
    <text evidence="11">Homohexamer; The oligomerization is ATP-dependent.</text>
</comment>
<dbReference type="AlphaFoldDB" id="A0AA46NSY2"/>
<protein>
    <recommendedName>
        <fullName evidence="2 11">Chaperone protein ClpB</fullName>
    </recommendedName>
</protein>
<comment type="subcellular location">
    <subcellularLocation>
        <location evidence="11">Cytoplasm</location>
    </subcellularLocation>
</comment>
<dbReference type="PRINTS" id="PR00300">
    <property type="entry name" value="CLPPROTEASEA"/>
</dbReference>
<evidence type="ECO:0000313" key="14">
    <source>
        <dbReference type="Proteomes" id="UP001164081"/>
    </source>
</evidence>
<dbReference type="SUPFAM" id="SSF52540">
    <property type="entry name" value="P-loop containing nucleoside triphosphate hydrolases"/>
    <property type="match status" value="2"/>
</dbReference>
<proteinExistence type="inferred from homology"/>
<dbReference type="FunFam" id="3.40.50.300:FF:000010">
    <property type="entry name" value="Chaperone clpB 1, putative"/>
    <property type="match status" value="1"/>
</dbReference>
<keyword evidence="4 10" id="KW-0547">Nucleotide-binding</keyword>
<dbReference type="InterPro" id="IPR027417">
    <property type="entry name" value="P-loop_NTPase"/>
</dbReference>
<dbReference type="Pfam" id="PF00004">
    <property type="entry name" value="AAA"/>
    <property type="match status" value="1"/>
</dbReference>
<gene>
    <name evidence="11 13" type="primary">clpB</name>
    <name evidence="13" type="ORF">LSO58_10915</name>
</gene>
<sequence length="859" mass="95250">MRFEKFTNRLQQALSDAQSLATGKDHTSIDGIHILAVLLEEPSNLSLLQQSGARLPELKKKLEQAIQDAPTIANPTGDVNLNPEAVKVLNLADRHAQKAGDEFLSTDWVLLALTETGSTKSLLNSVGVTTDALRKVIESIRGDDKVMSNNHEDQRDSLNKYTIDLTERALAGKLDPVIGRDDEIRRTIQVLSRRTKNNPVLIGEPGVGKTAIVEGLAQRIVNGEVPESLKNKRVLSLDLGSLLAGAKYRGEFEERLKAVLNDLAKQDGNVILFIDELHTLVGAGKTDGAMDAGNMLKPALARGELRCVGATTLDEYRQYIEKDAALERRFQKVLVDEPSVEDTIAILRGLKEKYAAHHGVQILDSAIIAAAKMSHRYITDRQLPDKAIDLIDEAASRIKMEIDSKPEALDRLERRIIQLKMQLEAVKRDEDAGSKAEINHLEEQISIIEKEYNDMEEIWKAEKTLVEGDKKAQIELDQARIAFDKAQREGDLAEAARLQYGVIPELQKRLEQAEVAEENEEPKLIRTKVTENEITEVVSAATGIPVAKMLQGEREKLLHMEEFLHNRVVGQDEAVVAVSNAVRRSRAGLSDPNRPSGSFLFLGPTGVGKTELTKALANFLFDSDDAMIRIDMSEFMEKHSVSRLVGAPPGYVGYEEGGVLTEAVRRKPYSVVLFDEVEKAHPDVFNILLQVLDDGRLTDSQGRVIDFKNTVIVMTSNLGSQDVRELGEGATDDEVRAVVMSAVSQHFRPEFINRIDELVVFHSLKKSQIRGIADIQLDRLRSRLADREIGLTVDDTAFDLLIDAGFDPVYGARPLKRAIQQQVENPLAQKILAGEFQAGDNIIIKGDHGHLVFDKLKLS</sequence>
<dbReference type="InterPro" id="IPR036628">
    <property type="entry name" value="Clp_N_dom_sf"/>
</dbReference>
<dbReference type="InterPro" id="IPR003959">
    <property type="entry name" value="ATPase_AAA_core"/>
</dbReference>
<dbReference type="InterPro" id="IPR003593">
    <property type="entry name" value="AAA+_ATPase"/>
</dbReference>
<dbReference type="PANTHER" id="PTHR11638:SF18">
    <property type="entry name" value="HEAT SHOCK PROTEIN 104"/>
    <property type="match status" value="1"/>
</dbReference>
<comment type="function">
    <text evidence="11">Part of a stress-induced multi-chaperone system, it is involved in the recovery of the cell from heat-induced damage, in cooperation with DnaK, DnaJ and GrpE.</text>
</comment>
<dbReference type="CDD" id="cd00009">
    <property type="entry name" value="AAA"/>
    <property type="match status" value="1"/>
</dbReference>
<dbReference type="Gene3D" id="1.10.8.60">
    <property type="match status" value="1"/>
</dbReference>
<organism evidence="13 14">
    <name type="scientific">Acinetobacter ursingii</name>
    <dbReference type="NCBI Taxonomy" id="108980"/>
    <lineage>
        <taxon>Bacteria</taxon>
        <taxon>Pseudomonadati</taxon>
        <taxon>Pseudomonadota</taxon>
        <taxon>Gammaproteobacteria</taxon>
        <taxon>Moraxellales</taxon>
        <taxon>Moraxellaceae</taxon>
        <taxon>Acinetobacter</taxon>
    </lineage>
</organism>
<dbReference type="RefSeq" id="WP_263503532.1">
    <property type="nucleotide sequence ID" value="NZ_CP089044.1"/>
</dbReference>
<evidence type="ECO:0000256" key="2">
    <source>
        <dbReference type="ARBA" id="ARBA00017574"/>
    </source>
</evidence>